<evidence type="ECO:0000256" key="1">
    <source>
        <dbReference type="ARBA" id="ARBA00004141"/>
    </source>
</evidence>
<dbReference type="GO" id="GO:0016020">
    <property type="term" value="C:membrane"/>
    <property type="evidence" value="ECO:0007669"/>
    <property type="project" value="UniProtKB-SubCell"/>
</dbReference>
<dbReference type="PANTHER" id="PTHR10766">
    <property type="entry name" value="TRANSMEMBRANE 9 SUPERFAMILY PROTEIN"/>
    <property type="match status" value="1"/>
</dbReference>
<keyword evidence="4 7" id="KW-0732">Signal</keyword>
<dbReference type="EMBL" id="AJWJ01000724">
    <property type="protein sequence ID" value="KAF2069183.1"/>
    <property type="molecule type" value="Genomic_DNA"/>
</dbReference>
<feature type="transmembrane region" description="Helical" evidence="7">
    <location>
        <begin position="225"/>
        <end position="250"/>
    </location>
</feature>
<feature type="transmembrane region" description="Helical" evidence="7">
    <location>
        <begin position="389"/>
        <end position="413"/>
    </location>
</feature>
<sequence length="590" mass="68927">MFVNRDYIYSTFVLLLLASISLVCASNHHKYKNGDVIPFYVNNVGPYSNPTETYEYYSLPFCQPDHIKYKKSKLGEILQGDAAVLSNYNLPFKISIKEHTLCEYTINKQEIERFKKAIDEYYYAEMIYDDLPIFSFIGAVDRETDPENPRYFLYHHIPFEFEYNNDQIIKININTANIKATELTSSEEIKLKLTYSASWAPTNYEFSKRMELYEEFFSKELEIHWLSIMNSFFLVVLLTGFLSIIIMKILKNDYSRYSRNDEEEDSDYQEDYGWKLVHADVFRFPPHKNLFSSFYGIGWQFLIIVCGILLLSLFGMFYPNNGGNMYTAGIILYALTSCISGFQSAKMYKNMGGDKWAWNIVLTATLFIVPLISVVFLSNTVAVTWHSTVALPILTILEVLTIWLFVGFPLTVIGGIAGRRLSGPFEVPCRTKNFPREIPPIPWYRRLPCQVMMAGFLPFSAIYIELFYIFNSVWGHNSYTLYEILCLVFIILLIVTACITVALTYFQLSMEDHRWWWTSFINGGSTGIFIYLYSIYYYIYRSHMYGLLQTTFYFTYMLIVCYFFFILLGTVGFLSSLIFVKRIYKNLKSD</sequence>
<feature type="transmembrane region" description="Helical" evidence="7">
    <location>
        <begin position="451"/>
        <end position="470"/>
    </location>
</feature>
<dbReference type="AlphaFoldDB" id="A0A8J4PLL5"/>
<feature type="transmembrane region" description="Helical" evidence="7">
    <location>
        <begin position="356"/>
        <end position="377"/>
    </location>
</feature>
<dbReference type="GO" id="GO:0072657">
    <property type="term" value="P:protein localization to membrane"/>
    <property type="evidence" value="ECO:0007669"/>
    <property type="project" value="TreeGrafter"/>
</dbReference>
<keyword evidence="3 7" id="KW-0812">Transmembrane</keyword>
<comment type="caution">
    <text evidence="8">The sequence shown here is derived from an EMBL/GenBank/DDBJ whole genome shotgun (WGS) entry which is preliminary data.</text>
</comment>
<evidence type="ECO:0000256" key="5">
    <source>
        <dbReference type="ARBA" id="ARBA00022989"/>
    </source>
</evidence>
<protein>
    <recommendedName>
        <fullName evidence="7">Transmembrane 9 superfamily member</fullName>
    </recommendedName>
</protein>
<keyword evidence="9" id="KW-1185">Reference proteome</keyword>
<comment type="subcellular location">
    <subcellularLocation>
        <location evidence="1">Membrane</location>
        <topology evidence="1">Multi-pass membrane protein</topology>
    </subcellularLocation>
</comment>
<name>A0A8J4PLL5_9MYCE</name>
<feature type="transmembrane region" description="Helical" evidence="7">
    <location>
        <begin position="324"/>
        <end position="344"/>
    </location>
</feature>
<keyword evidence="5 7" id="KW-1133">Transmembrane helix</keyword>
<evidence type="ECO:0000256" key="6">
    <source>
        <dbReference type="ARBA" id="ARBA00023136"/>
    </source>
</evidence>
<evidence type="ECO:0000256" key="3">
    <source>
        <dbReference type="ARBA" id="ARBA00022692"/>
    </source>
</evidence>
<feature type="signal peptide" evidence="7">
    <location>
        <begin position="1"/>
        <end position="25"/>
    </location>
</feature>
<proteinExistence type="inferred from homology"/>
<dbReference type="Pfam" id="PF02990">
    <property type="entry name" value="EMP70"/>
    <property type="match status" value="1"/>
</dbReference>
<evidence type="ECO:0000256" key="4">
    <source>
        <dbReference type="ARBA" id="ARBA00022729"/>
    </source>
</evidence>
<dbReference type="OrthoDB" id="1666796at2759"/>
<reference evidence="8" key="1">
    <citation type="submission" date="2020-01" db="EMBL/GenBank/DDBJ databases">
        <title>Development of genomics and gene disruption for Polysphondylium violaceum indicates a role for the polyketide synthase stlB in stalk morphogenesis.</title>
        <authorList>
            <person name="Narita B."/>
            <person name="Kawabe Y."/>
            <person name="Kin K."/>
            <person name="Saito T."/>
            <person name="Gibbs R."/>
            <person name="Kuspa A."/>
            <person name="Muzny D."/>
            <person name="Queller D."/>
            <person name="Richards S."/>
            <person name="Strassman J."/>
            <person name="Sucgang R."/>
            <person name="Worley K."/>
            <person name="Schaap P."/>
        </authorList>
    </citation>
    <scope>NUCLEOTIDE SEQUENCE</scope>
    <source>
        <strain evidence="8">QSvi11</strain>
    </source>
</reference>
<feature type="transmembrane region" description="Helical" evidence="7">
    <location>
        <begin position="520"/>
        <end position="540"/>
    </location>
</feature>
<feature type="transmembrane region" description="Helical" evidence="7">
    <location>
        <begin position="482"/>
        <end position="508"/>
    </location>
</feature>
<dbReference type="Proteomes" id="UP000695562">
    <property type="component" value="Unassembled WGS sequence"/>
</dbReference>
<evidence type="ECO:0000256" key="7">
    <source>
        <dbReference type="RuleBase" id="RU363079"/>
    </source>
</evidence>
<accession>A0A8J4PLL5</accession>
<organism evidence="8 9">
    <name type="scientific">Polysphondylium violaceum</name>
    <dbReference type="NCBI Taxonomy" id="133409"/>
    <lineage>
        <taxon>Eukaryota</taxon>
        <taxon>Amoebozoa</taxon>
        <taxon>Evosea</taxon>
        <taxon>Eumycetozoa</taxon>
        <taxon>Dictyostelia</taxon>
        <taxon>Dictyosteliales</taxon>
        <taxon>Dictyosteliaceae</taxon>
        <taxon>Polysphondylium</taxon>
    </lineage>
</organism>
<keyword evidence="6 7" id="KW-0472">Membrane</keyword>
<feature type="transmembrane region" description="Helical" evidence="7">
    <location>
        <begin position="552"/>
        <end position="580"/>
    </location>
</feature>
<dbReference type="PANTHER" id="PTHR10766:SF177">
    <property type="entry name" value="TRANSMEMBRANE 9 SUPERFAMILY MEMBER 1"/>
    <property type="match status" value="1"/>
</dbReference>
<evidence type="ECO:0000256" key="2">
    <source>
        <dbReference type="ARBA" id="ARBA00005227"/>
    </source>
</evidence>
<evidence type="ECO:0000313" key="8">
    <source>
        <dbReference type="EMBL" id="KAF2069183.1"/>
    </source>
</evidence>
<gene>
    <name evidence="8" type="ORF">CYY_009498</name>
</gene>
<feature type="transmembrane region" description="Helical" evidence="7">
    <location>
        <begin position="293"/>
        <end position="318"/>
    </location>
</feature>
<dbReference type="InterPro" id="IPR004240">
    <property type="entry name" value="EMP70"/>
</dbReference>
<evidence type="ECO:0000313" key="9">
    <source>
        <dbReference type="Proteomes" id="UP000695562"/>
    </source>
</evidence>
<comment type="similarity">
    <text evidence="2 7">Belongs to the nonaspanin (TM9SF) (TC 9.A.2) family.</text>
</comment>
<feature type="chain" id="PRO_5035337804" description="Transmembrane 9 superfamily member" evidence="7">
    <location>
        <begin position="26"/>
        <end position="590"/>
    </location>
</feature>